<keyword evidence="1" id="KW-0812">Transmembrane</keyword>
<dbReference type="AlphaFoldDB" id="W2YPU2"/>
<organism evidence="3 4">
    <name type="scientific">Phytophthora nicotianae P10297</name>
    <dbReference type="NCBI Taxonomy" id="1317064"/>
    <lineage>
        <taxon>Eukaryota</taxon>
        <taxon>Sar</taxon>
        <taxon>Stramenopiles</taxon>
        <taxon>Oomycota</taxon>
        <taxon>Peronosporomycetes</taxon>
        <taxon>Peronosporales</taxon>
        <taxon>Peronosporaceae</taxon>
        <taxon>Phytophthora</taxon>
    </lineage>
</organism>
<protein>
    <recommendedName>
        <fullName evidence="5">RxLR effector protein</fullName>
    </recommendedName>
</protein>
<keyword evidence="2" id="KW-0732">Signal</keyword>
<dbReference type="Proteomes" id="UP000018948">
    <property type="component" value="Unassembled WGS sequence"/>
</dbReference>
<keyword evidence="1" id="KW-1133">Transmembrane helix</keyword>
<feature type="signal peptide" evidence="2">
    <location>
        <begin position="1"/>
        <end position="21"/>
    </location>
</feature>
<dbReference type="EMBL" id="ANIY01003209">
    <property type="protein sequence ID" value="ETP36976.1"/>
    <property type="molecule type" value="Genomic_DNA"/>
</dbReference>
<evidence type="ECO:0000256" key="2">
    <source>
        <dbReference type="SAM" id="SignalP"/>
    </source>
</evidence>
<feature type="chain" id="PRO_5004830992" description="RxLR effector protein" evidence="2">
    <location>
        <begin position="22"/>
        <end position="254"/>
    </location>
</feature>
<gene>
    <name evidence="3" type="ORF">F442_15161</name>
</gene>
<name>W2YPU2_PHYNI</name>
<accession>W2YPU2</accession>
<comment type="caution">
    <text evidence="3">The sequence shown here is derived from an EMBL/GenBank/DDBJ whole genome shotgun (WGS) entry which is preliminary data.</text>
</comment>
<evidence type="ECO:0000313" key="3">
    <source>
        <dbReference type="EMBL" id="ETP36976.1"/>
    </source>
</evidence>
<keyword evidence="1" id="KW-0472">Membrane</keyword>
<evidence type="ECO:0008006" key="5">
    <source>
        <dbReference type="Google" id="ProtNLM"/>
    </source>
</evidence>
<feature type="transmembrane region" description="Helical" evidence="1">
    <location>
        <begin position="227"/>
        <end position="249"/>
    </location>
</feature>
<proteinExistence type="predicted"/>
<evidence type="ECO:0000256" key="1">
    <source>
        <dbReference type="SAM" id="Phobius"/>
    </source>
</evidence>
<sequence>MRSLLLIVLSTLAVLLAATEAVSPNAPNLEAVTKNRKYTLTSKIQPSPAEYSVNEKRNLRADIGNMGMEAFKTDDEERLPSISTLVEKIKAFLYGFKLGFSPKTESKLVLRYEEKLFTKIYNAKETPESLRAKYMVFIEDEERVGVPGFSRLKSLLRKHPKQVRGNLGRTKNLDKIQASQAIQKLKSILRFSNKGQNKITPEKVKKVETYARDNPDKWEAMSDYISLAYWAVVGGVSIYVASLLLVAAIQESTP</sequence>
<dbReference type="OrthoDB" id="120748at2759"/>
<reference evidence="3 4" key="1">
    <citation type="submission" date="2013-11" db="EMBL/GenBank/DDBJ databases">
        <title>The Genome Sequence of Phytophthora parasitica P10297.</title>
        <authorList>
            <consortium name="The Broad Institute Genomics Platform"/>
            <person name="Russ C."/>
            <person name="Tyler B."/>
            <person name="Panabieres F."/>
            <person name="Shan W."/>
            <person name="Tripathy S."/>
            <person name="Grunwald N."/>
            <person name="Machado M."/>
            <person name="Johnson C.S."/>
            <person name="Walker B."/>
            <person name="Young S.K."/>
            <person name="Zeng Q."/>
            <person name="Gargeya S."/>
            <person name="Fitzgerald M."/>
            <person name="Haas B."/>
            <person name="Abouelleil A."/>
            <person name="Allen A.W."/>
            <person name="Alvarado L."/>
            <person name="Arachchi H.M."/>
            <person name="Berlin A.M."/>
            <person name="Chapman S.B."/>
            <person name="Gainer-Dewar J."/>
            <person name="Goldberg J."/>
            <person name="Griggs A."/>
            <person name="Gujja S."/>
            <person name="Hansen M."/>
            <person name="Howarth C."/>
            <person name="Imamovic A."/>
            <person name="Ireland A."/>
            <person name="Larimer J."/>
            <person name="McCowan C."/>
            <person name="Murphy C."/>
            <person name="Pearson M."/>
            <person name="Poon T.W."/>
            <person name="Priest M."/>
            <person name="Roberts A."/>
            <person name="Saif S."/>
            <person name="Shea T."/>
            <person name="Sisk P."/>
            <person name="Sykes S."/>
            <person name="Wortman J."/>
            <person name="Nusbaum C."/>
            <person name="Birren B."/>
        </authorList>
    </citation>
    <scope>NUCLEOTIDE SEQUENCE [LARGE SCALE GENOMIC DNA]</scope>
    <source>
        <strain evidence="3 4">P10297</strain>
    </source>
</reference>
<evidence type="ECO:0000313" key="4">
    <source>
        <dbReference type="Proteomes" id="UP000018948"/>
    </source>
</evidence>